<reference evidence="1" key="1">
    <citation type="submission" date="2018-06" db="EMBL/GenBank/DDBJ databases">
        <authorList>
            <person name="Zhirakovskaya E."/>
        </authorList>
    </citation>
    <scope>NUCLEOTIDE SEQUENCE</scope>
</reference>
<evidence type="ECO:0000313" key="1">
    <source>
        <dbReference type="EMBL" id="VAW57652.1"/>
    </source>
</evidence>
<gene>
    <name evidence="1" type="ORF">MNBD_GAMMA07-2038</name>
</gene>
<proteinExistence type="predicted"/>
<protein>
    <submittedName>
        <fullName evidence="1">Uncharacterized protein</fullName>
    </submittedName>
</protein>
<name>A0A3B0X2A8_9ZZZZ</name>
<dbReference type="AlphaFoldDB" id="A0A3B0X2A8"/>
<organism evidence="1">
    <name type="scientific">hydrothermal vent metagenome</name>
    <dbReference type="NCBI Taxonomy" id="652676"/>
    <lineage>
        <taxon>unclassified sequences</taxon>
        <taxon>metagenomes</taxon>
        <taxon>ecological metagenomes</taxon>
    </lineage>
</organism>
<sequence>MNKKNGYSRGLLFLDSFSISNHNARKIIDFSVAKKNKDKSKKEKAIAAILKEAEQLTW</sequence>
<dbReference type="EMBL" id="UOFF01000433">
    <property type="protein sequence ID" value="VAW57652.1"/>
    <property type="molecule type" value="Genomic_DNA"/>
</dbReference>
<accession>A0A3B0X2A8</accession>